<dbReference type="PANTHER" id="PTHR30161">
    <property type="entry name" value="FLAGELLAR EXPORT PROTEIN, MEMBRANE FLHA SUBUNIT-RELATED"/>
    <property type="match status" value="1"/>
</dbReference>
<evidence type="ECO:0000313" key="2">
    <source>
        <dbReference type="Proteomes" id="UP000269208"/>
    </source>
</evidence>
<reference evidence="1 2" key="1">
    <citation type="submission" date="2018-12" db="EMBL/GenBank/DDBJ databases">
        <authorList>
            <consortium name="Pathogen Informatics"/>
        </authorList>
    </citation>
    <scope>NUCLEOTIDE SEQUENCE [LARGE SCALE GENOMIC DNA]</scope>
    <source>
        <strain evidence="1 2">NCTC6754</strain>
    </source>
</reference>
<dbReference type="Gene3D" id="1.10.8.540">
    <property type="entry name" value="FHIPEP family, domain 3"/>
    <property type="match status" value="1"/>
</dbReference>
<dbReference type="AlphaFoldDB" id="A0A3S4JBI5"/>
<sequence length="87" mass="10266">MNISVFRKQNICWTNWKRNFLILLKEVLRHATVQRISEVLQRLLSERVSVRNMKLIMEALALWAPREKDVINLVEHIRGANGALYLP</sequence>
<accession>A0A3S4JBI5</accession>
<evidence type="ECO:0000313" key="1">
    <source>
        <dbReference type="EMBL" id="VEB54994.1"/>
    </source>
</evidence>
<dbReference type="Pfam" id="PF00771">
    <property type="entry name" value="FHIPEP"/>
    <property type="match status" value="1"/>
</dbReference>
<dbReference type="GO" id="GO:0009306">
    <property type="term" value="P:protein secretion"/>
    <property type="evidence" value="ECO:0007669"/>
    <property type="project" value="InterPro"/>
</dbReference>
<dbReference type="InterPro" id="IPR042193">
    <property type="entry name" value="FHIPEP_3"/>
</dbReference>
<gene>
    <name evidence="1" type="primary">invA_4</name>
    <name evidence="1" type="ORF">NCTC6754_03582</name>
</gene>
<protein>
    <submittedName>
        <fullName evidence="1">Virulence associated secretory protein</fullName>
    </submittedName>
</protein>
<organism evidence="1 2">
    <name type="scientific">Salmonella enterica I</name>
    <dbReference type="NCBI Taxonomy" id="59201"/>
    <lineage>
        <taxon>Bacteria</taxon>
        <taxon>Pseudomonadati</taxon>
        <taxon>Pseudomonadota</taxon>
        <taxon>Gammaproteobacteria</taxon>
        <taxon>Enterobacterales</taxon>
        <taxon>Enterobacteriaceae</taxon>
        <taxon>Salmonella</taxon>
    </lineage>
</organism>
<dbReference type="PANTHER" id="PTHR30161:SF2">
    <property type="entry name" value="INVASION PROTEIN INVA"/>
    <property type="match status" value="1"/>
</dbReference>
<name>A0A3S4JBI5_SALET</name>
<proteinExistence type="predicted"/>
<dbReference type="EMBL" id="LR134190">
    <property type="protein sequence ID" value="VEB54994.1"/>
    <property type="molecule type" value="Genomic_DNA"/>
</dbReference>
<dbReference type="Proteomes" id="UP000269208">
    <property type="component" value="Chromosome"/>
</dbReference>
<dbReference type="GO" id="GO:0005886">
    <property type="term" value="C:plasma membrane"/>
    <property type="evidence" value="ECO:0007669"/>
    <property type="project" value="TreeGrafter"/>
</dbReference>
<dbReference type="InterPro" id="IPR001712">
    <property type="entry name" value="T3SS_FHIPEP"/>
</dbReference>